<name>A0ABT6NEZ9_9FIRM</name>
<sequence length="266" mass="30174">MRIKVLILMLFSCLMISGLGFASDALVTINDQLIVDEGLVVVENGIPYGLVSDFAQRMNIEVEWLQNAKLAVLTIDGDYLSFKMDSNLLIINNKSYEMKHNSFADNGRIYIPFEVLAEKLGITYQWDATLLHMTIQNSELEVLPSEVKELNYTDDDLLWLSRIIEAETRGGSLDKKTAVANVVLNRVNSTQFPNSIYEVIFQRNQFPPAYKSGFMTKVPSDLSVAAAKRALMGVEVAKDCLYFNYIPFATKTDSFYKLIEGDYFYY</sequence>
<evidence type="ECO:0000313" key="5">
    <source>
        <dbReference type="Proteomes" id="UP001158045"/>
    </source>
</evidence>
<protein>
    <submittedName>
        <fullName evidence="4">Cell wall hydrolase</fullName>
    </submittedName>
</protein>
<dbReference type="InterPro" id="IPR036582">
    <property type="entry name" value="Mao_N_sf"/>
</dbReference>
<gene>
    <name evidence="4" type="ORF">QE109_12500</name>
</gene>
<feature type="chain" id="PRO_5045564961" evidence="1">
    <location>
        <begin position="23"/>
        <end position="266"/>
    </location>
</feature>
<dbReference type="RefSeq" id="WP_281094867.1">
    <property type="nucleotide sequence ID" value="NZ_JARYZI010000008.1"/>
</dbReference>
<dbReference type="InterPro" id="IPR042047">
    <property type="entry name" value="SleB_dom1"/>
</dbReference>
<evidence type="ECO:0000313" key="4">
    <source>
        <dbReference type="EMBL" id="MDH8678972.1"/>
    </source>
</evidence>
<dbReference type="Proteomes" id="UP001158045">
    <property type="component" value="Unassembled WGS sequence"/>
</dbReference>
<dbReference type="Gene3D" id="3.30.457.10">
    <property type="entry name" value="Copper amine oxidase-like, N-terminal domain"/>
    <property type="match status" value="1"/>
</dbReference>
<keyword evidence="1" id="KW-0732">Signal</keyword>
<keyword evidence="5" id="KW-1185">Reference proteome</keyword>
<dbReference type="Gene3D" id="1.10.10.2520">
    <property type="entry name" value="Cell wall hydrolase SleB, domain 1"/>
    <property type="match status" value="1"/>
</dbReference>
<dbReference type="Pfam" id="PF07486">
    <property type="entry name" value="Hydrolase_2"/>
    <property type="match status" value="1"/>
</dbReference>
<dbReference type="GO" id="GO:0016787">
    <property type="term" value="F:hydrolase activity"/>
    <property type="evidence" value="ECO:0007669"/>
    <property type="project" value="UniProtKB-KW"/>
</dbReference>
<evidence type="ECO:0000256" key="1">
    <source>
        <dbReference type="SAM" id="SignalP"/>
    </source>
</evidence>
<feature type="signal peptide" evidence="1">
    <location>
        <begin position="1"/>
        <end position="22"/>
    </location>
</feature>
<accession>A0ABT6NEZ9</accession>
<comment type="caution">
    <text evidence="4">The sequence shown here is derived from an EMBL/GenBank/DDBJ whole genome shotgun (WGS) entry which is preliminary data.</text>
</comment>
<keyword evidence="4" id="KW-0378">Hydrolase</keyword>
<organism evidence="4 5">
    <name type="scientific">Fusibacter bizertensis</name>
    <dbReference type="NCBI Taxonomy" id="1488331"/>
    <lineage>
        <taxon>Bacteria</taxon>
        <taxon>Bacillati</taxon>
        <taxon>Bacillota</taxon>
        <taxon>Clostridia</taxon>
        <taxon>Eubacteriales</taxon>
        <taxon>Eubacteriales Family XII. Incertae Sedis</taxon>
        <taxon>Fusibacter</taxon>
    </lineage>
</organism>
<evidence type="ECO:0000259" key="3">
    <source>
        <dbReference type="Pfam" id="PF07833"/>
    </source>
</evidence>
<dbReference type="EMBL" id="JARYZI010000008">
    <property type="protein sequence ID" value="MDH8678972.1"/>
    <property type="molecule type" value="Genomic_DNA"/>
</dbReference>
<feature type="domain" description="Cell wall hydrolase SleB" evidence="2">
    <location>
        <begin position="175"/>
        <end position="244"/>
    </location>
</feature>
<proteinExistence type="predicted"/>
<dbReference type="SUPFAM" id="SSF55383">
    <property type="entry name" value="Copper amine oxidase, domain N"/>
    <property type="match status" value="1"/>
</dbReference>
<dbReference type="Pfam" id="PF07833">
    <property type="entry name" value="Cu_amine_oxidN1"/>
    <property type="match status" value="1"/>
</dbReference>
<evidence type="ECO:0000259" key="2">
    <source>
        <dbReference type="Pfam" id="PF07486"/>
    </source>
</evidence>
<feature type="domain" description="Copper amine oxidase-like N-terminal" evidence="3">
    <location>
        <begin position="43"/>
        <end position="129"/>
    </location>
</feature>
<dbReference type="InterPro" id="IPR011105">
    <property type="entry name" value="Cell_wall_hydrolase_SleB"/>
</dbReference>
<reference evidence="4 5" key="1">
    <citation type="submission" date="2023-04" db="EMBL/GenBank/DDBJ databases">
        <title>Fusibacter bizertensis strain WBS, isolated from littoral bottom sediments of the Arctic seas - biochemical and genomic analysis.</title>
        <authorList>
            <person name="Brioukhanov A.L."/>
        </authorList>
    </citation>
    <scope>NUCLEOTIDE SEQUENCE [LARGE SCALE GENOMIC DNA]</scope>
    <source>
        <strain evidence="4 5">WBS</strain>
    </source>
</reference>
<dbReference type="InterPro" id="IPR012854">
    <property type="entry name" value="Cu_amine_oxidase-like_N"/>
</dbReference>